<comment type="caution">
    <text evidence="1">The sequence shown here is derived from an EMBL/GenBank/DDBJ whole genome shotgun (WGS) entry which is preliminary data.</text>
</comment>
<dbReference type="Gene3D" id="1.20.120.330">
    <property type="entry name" value="Nucleotidyltransferases domain 2"/>
    <property type="match status" value="1"/>
</dbReference>
<evidence type="ECO:0000313" key="2">
    <source>
        <dbReference type="Proteomes" id="UP000249396"/>
    </source>
</evidence>
<evidence type="ECO:0008006" key="3">
    <source>
        <dbReference type="Google" id="ProtNLM"/>
    </source>
</evidence>
<organism evidence="1 2">
    <name type="scientific">Candidatus Methylumidiphilus alinenensis</name>
    <dbReference type="NCBI Taxonomy" id="2202197"/>
    <lineage>
        <taxon>Bacteria</taxon>
        <taxon>Pseudomonadati</taxon>
        <taxon>Pseudomonadota</taxon>
        <taxon>Gammaproteobacteria</taxon>
        <taxon>Methylococcales</taxon>
        <taxon>Candidatus Methylumidiphilus</taxon>
    </lineage>
</organism>
<name>A0A2W4QG49_9GAMM</name>
<reference evidence="1 2" key="1">
    <citation type="journal article" date="2018" name="Aquat. Microb. Ecol.">
        <title>Gammaproteobacterial methanotrophs dominate.</title>
        <authorList>
            <person name="Rissanen A.J."/>
            <person name="Saarenheimo J."/>
            <person name="Tiirola M."/>
            <person name="Peura S."/>
            <person name="Aalto S.L."/>
            <person name="Karvinen A."/>
            <person name="Nykanen H."/>
        </authorList>
    </citation>
    <scope>NUCLEOTIDE SEQUENCE [LARGE SCALE GENOMIC DNA]</scope>
    <source>
        <strain evidence="1">AMbin10</strain>
    </source>
</reference>
<dbReference type="EMBL" id="QJPH01000531">
    <property type="protein sequence ID" value="PZN71225.1"/>
    <property type="molecule type" value="Genomic_DNA"/>
</dbReference>
<evidence type="ECO:0000313" key="1">
    <source>
        <dbReference type="EMBL" id="PZN71225.1"/>
    </source>
</evidence>
<protein>
    <recommendedName>
        <fullName evidence="3">DUF86 domain-containing protein</fullName>
    </recommendedName>
</protein>
<proteinExistence type="predicted"/>
<sequence>MRQEKIALLQEELAGLQLAASHLEYSVGRCRDLIGQDDLPPEQLERLESLTSRFARLADLLIQRSFRLIDEIELEGGGTLLDRIYRAEKRGWADASDLIKIRELRNLIAHEYASEKMGEIYAAVDALSPALLAVVPKVVDYGSNTSRFSRIAK</sequence>
<gene>
    <name evidence="1" type="ORF">DM484_26835</name>
</gene>
<dbReference type="Proteomes" id="UP000249396">
    <property type="component" value="Unassembled WGS sequence"/>
</dbReference>
<accession>A0A2W4QG49</accession>
<dbReference type="SUPFAM" id="SSF81593">
    <property type="entry name" value="Nucleotidyltransferase substrate binding subunit/domain"/>
    <property type="match status" value="1"/>
</dbReference>
<dbReference type="AlphaFoldDB" id="A0A2W4QG49"/>